<dbReference type="InterPro" id="IPR007833">
    <property type="entry name" value="Capsule_polysaccharide_synth"/>
</dbReference>
<dbReference type="GO" id="GO:0000271">
    <property type="term" value="P:polysaccharide biosynthetic process"/>
    <property type="evidence" value="ECO:0007669"/>
    <property type="project" value="InterPro"/>
</dbReference>
<dbReference type="GO" id="GO:0015774">
    <property type="term" value="P:polysaccharide transport"/>
    <property type="evidence" value="ECO:0007669"/>
    <property type="project" value="InterPro"/>
</dbReference>
<organism evidence="1 2">
    <name type="scientific">Parathalassolituus penaei</name>
    <dbReference type="NCBI Taxonomy" id="2997323"/>
    <lineage>
        <taxon>Bacteria</taxon>
        <taxon>Pseudomonadati</taxon>
        <taxon>Pseudomonadota</taxon>
        <taxon>Gammaproteobacteria</taxon>
        <taxon>Oceanospirillales</taxon>
        <taxon>Oceanospirillaceae</taxon>
        <taxon>Parathalassolituus</taxon>
    </lineage>
</organism>
<dbReference type="Proteomes" id="UP001150830">
    <property type="component" value="Unassembled WGS sequence"/>
</dbReference>
<dbReference type="EMBL" id="JAPNOA010000056">
    <property type="protein sequence ID" value="MCY0966684.1"/>
    <property type="molecule type" value="Genomic_DNA"/>
</dbReference>
<comment type="caution">
    <text evidence="1">The sequence shown here is derived from an EMBL/GenBank/DDBJ whole genome shotgun (WGS) entry which is preliminary data.</text>
</comment>
<name>A0A9X3IU78_9GAMM</name>
<dbReference type="CDD" id="cd16440">
    <property type="entry name" value="beta_Kdo_transferase_KpsC_1"/>
    <property type="match status" value="1"/>
</dbReference>
<dbReference type="CDD" id="cd16439">
    <property type="entry name" value="beta_Kdo_transferase_KpsC_2"/>
    <property type="match status" value="1"/>
</dbReference>
<evidence type="ECO:0000313" key="1">
    <source>
        <dbReference type="EMBL" id="MCY0966684.1"/>
    </source>
</evidence>
<proteinExistence type="predicted"/>
<keyword evidence="2" id="KW-1185">Reference proteome</keyword>
<dbReference type="AlphaFoldDB" id="A0A9X3IU78"/>
<sequence length="653" mass="72716">MSAPLVSQPAVRSLFPAADVKLRASRADVYVGWGRKGSGDRARQKAASHSRPYLLLEDGFLRSAARDDDSVSVVIDNAGIFYDASVPSRLEMLIQQPLSVAERARCQLLIRRWCELRLSKYNSAPEYHGQISQPYVLVLDQVAGDASVGSGLATPASFQEMLTAALRENPDCTVVVKVHPDAYTRGKAGHFDVHQLQDNPRIRVVAENCHLVGLLEAARAVYTVTSQVGFEALLWGKPVRCFGMPFYAGWGLTRDSLPAPERRCSVELDQLVFAALVRYSAYVDPVSGQACSLEQAMDYIALQRCLQLRFQHLQPLAAVAFSRWKKPFVKRFLAGHELRFVPTLQEVPSGCTPVLWGNNDDGKVTDPHLRIEDGFLRSSGLGADLIAPMSWVIEEQGMYYDARTPSALETILATHEFDDELIRRTVSLKQRIIAAGVSKYNLGGQRWQRPDTDKQVVLVPGQVENDASLRFGGCGIVTNLGLLKAVRSMRPDAWIIYKPHPDVVTGLRKGMIAAEDLVGLADEVVTDVDSMLMLPLVDEVHTMTSLLGFEALLRGRTVVCYGHPFYAGWGLTADHTPIPRRQRRLKVDELIAAALILYPVYVSRRTGRYCSVEQALEELIVWKQQGPSRMPFWRRCLRVVLRAWVSLGIRKNA</sequence>
<dbReference type="Pfam" id="PF05159">
    <property type="entry name" value="Capsule_synth"/>
    <property type="match status" value="3"/>
</dbReference>
<gene>
    <name evidence="1" type="ORF">OUO13_15965</name>
</gene>
<dbReference type="RefSeq" id="WP_283174885.1">
    <property type="nucleotide sequence ID" value="NZ_JAPNOA010000056.1"/>
</dbReference>
<protein>
    <submittedName>
        <fullName evidence="1">Capsular polysaccharide biosynthesis protein</fullName>
    </submittedName>
</protein>
<accession>A0A9X3IU78</accession>
<evidence type="ECO:0000313" key="2">
    <source>
        <dbReference type="Proteomes" id="UP001150830"/>
    </source>
</evidence>
<reference evidence="1" key="1">
    <citation type="submission" date="2022-11" db="EMBL/GenBank/DDBJ databases">
        <title>Parathalassolutuus dongxingensis gen. nov., sp. nov., a novel member of family Oceanospirillaceae isolated from a coastal shrimp pond in Guangxi, China.</title>
        <authorList>
            <person name="Chen H."/>
        </authorList>
    </citation>
    <scope>NUCLEOTIDE SEQUENCE</scope>
    <source>
        <strain evidence="1">G-43</strain>
    </source>
</reference>